<protein>
    <submittedName>
        <fullName evidence="2">DUF2314 domain-containing protein</fullName>
    </submittedName>
</protein>
<name>A0ABV2TD72_9BACT</name>
<dbReference type="Proteomes" id="UP001549749">
    <property type="component" value="Unassembled WGS sequence"/>
</dbReference>
<proteinExistence type="predicted"/>
<sequence>MGLFSRLFGKRRSGHAEKAASGGVPPGVVTIADDDERMNDAMEKARLTLEYFRESLLLPRPEQTYFSVKVKIEDKGKQEYIWLTSPSFDEEGNLFGIVGNKPQFVNSIKDGQEIGIDAGSIADWMILEDGRLIGGYTIRAIRDRLSENEIADFDKNTGLNIDEGVDYFPHDFSTPEGAILCLEDAYDEHNIEKAIACKDFQEEARMLLKRMNELYQDGEIVERTAEILELSFRKSLQENGFPVFKNILRAFPVRQKISRNLYLVTEVCIFPDGSKSRQQLYTYNGPDGWRVLHPED</sequence>
<gene>
    <name evidence="2" type="ORF">ABR189_26590</name>
</gene>
<comment type="caution">
    <text evidence="2">The sequence shown here is derived from an EMBL/GenBank/DDBJ whole genome shotgun (WGS) entry which is preliminary data.</text>
</comment>
<evidence type="ECO:0000313" key="3">
    <source>
        <dbReference type="Proteomes" id="UP001549749"/>
    </source>
</evidence>
<reference evidence="2 3" key="1">
    <citation type="submission" date="2024-06" db="EMBL/GenBank/DDBJ databases">
        <title>Chitinophaga defluvii sp. nov., isolated from municipal sewage.</title>
        <authorList>
            <person name="Zhang L."/>
        </authorList>
    </citation>
    <scope>NUCLEOTIDE SEQUENCE [LARGE SCALE GENOMIC DNA]</scope>
    <source>
        <strain evidence="2 3">H8</strain>
    </source>
</reference>
<evidence type="ECO:0000313" key="2">
    <source>
        <dbReference type="EMBL" id="MET7000981.1"/>
    </source>
</evidence>
<feature type="domain" description="DUF2314" evidence="1">
    <location>
        <begin position="35"/>
        <end position="160"/>
    </location>
</feature>
<dbReference type="Pfam" id="PF10077">
    <property type="entry name" value="DUF2314"/>
    <property type="match status" value="1"/>
</dbReference>
<dbReference type="RefSeq" id="WP_354663533.1">
    <property type="nucleotide sequence ID" value="NZ_JBEXAC010000002.1"/>
</dbReference>
<dbReference type="InterPro" id="IPR018756">
    <property type="entry name" value="DUF2314"/>
</dbReference>
<organism evidence="2 3">
    <name type="scientific">Chitinophaga defluvii</name>
    <dbReference type="NCBI Taxonomy" id="3163343"/>
    <lineage>
        <taxon>Bacteria</taxon>
        <taxon>Pseudomonadati</taxon>
        <taxon>Bacteroidota</taxon>
        <taxon>Chitinophagia</taxon>
        <taxon>Chitinophagales</taxon>
        <taxon>Chitinophagaceae</taxon>
        <taxon>Chitinophaga</taxon>
    </lineage>
</organism>
<keyword evidence="3" id="KW-1185">Reference proteome</keyword>
<accession>A0ABV2TD72</accession>
<dbReference type="EMBL" id="JBEXAC010000002">
    <property type="protein sequence ID" value="MET7000981.1"/>
    <property type="molecule type" value="Genomic_DNA"/>
</dbReference>
<evidence type="ECO:0000259" key="1">
    <source>
        <dbReference type="Pfam" id="PF10077"/>
    </source>
</evidence>